<proteinExistence type="inferred from homology"/>
<evidence type="ECO:0000313" key="3">
    <source>
        <dbReference type="Proteomes" id="UP000461730"/>
    </source>
</evidence>
<protein>
    <submittedName>
        <fullName evidence="2">RidA family protein</fullName>
    </submittedName>
</protein>
<dbReference type="CDD" id="cd00448">
    <property type="entry name" value="YjgF_YER057c_UK114_family"/>
    <property type="match status" value="1"/>
</dbReference>
<dbReference type="EMBL" id="WRXN01000009">
    <property type="protein sequence ID" value="MVT10502.1"/>
    <property type="molecule type" value="Genomic_DNA"/>
</dbReference>
<gene>
    <name evidence="2" type="ORF">GO493_19675</name>
</gene>
<dbReference type="SUPFAM" id="SSF55298">
    <property type="entry name" value="YjgF-like"/>
    <property type="match status" value="1"/>
</dbReference>
<name>A0A7K1U821_9BACT</name>
<comment type="caution">
    <text evidence="2">The sequence shown here is derived from an EMBL/GenBank/DDBJ whole genome shotgun (WGS) entry which is preliminary data.</text>
</comment>
<comment type="similarity">
    <text evidence="1">Belongs to the RutC family.</text>
</comment>
<dbReference type="Proteomes" id="UP000461730">
    <property type="component" value="Unassembled WGS sequence"/>
</dbReference>
<keyword evidence="3" id="KW-1185">Reference proteome</keyword>
<dbReference type="GO" id="GO:0005829">
    <property type="term" value="C:cytosol"/>
    <property type="evidence" value="ECO:0007669"/>
    <property type="project" value="TreeGrafter"/>
</dbReference>
<reference evidence="2 3" key="1">
    <citation type="submission" date="2019-12" db="EMBL/GenBank/DDBJ databases">
        <title>Chitinophaga sp. strain ysch24 (GDMCC 1.1355), whole genome shotgun sequence.</title>
        <authorList>
            <person name="Zhang X."/>
        </authorList>
    </citation>
    <scope>NUCLEOTIDE SEQUENCE [LARGE SCALE GENOMIC DNA]</scope>
    <source>
        <strain evidence="3">ysch24</strain>
    </source>
</reference>
<dbReference type="RefSeq" id="WP_157307948.1">
    <property type="nucleotide sequence ID" value="NZ_WRXN01000009.1"/>
</dbReference>
<evidence type="ECO:0000256" key="1">
    <source>
        <dbReference type="ARBA" id="ARBA00010552"/>
    </source>
</evidence>
<dbReference type="InterPro" id="IPR035959">
    <property type="entry name" value="RutC-like_sf"/>
</dbReference>
<evidence type="ECO:0000313" key="2">
    <source>
        <dbReference type="EMBL" id="MVT10502.1"/>
    </source>
</evidence>
<dbReference type="AlphaFoldDB" id="A0A7K1U821"/>
<dbReference type="GO" id="GO:0019239">
    <property type="term" value="F:deaminase activity"/>
    <property type="evidence" value="ECO:0007669"/>
    <property type="project" value="TreeGrafter"/>
</dbReference>
<dbReference type="InterPro" id="IPR006175">
    <property type="entry name" value="YjgF/YER057c/UK114"/>
</dbReference>
<dbReference type="Pfam" id="PF01042">
    <property type="entry name" value="Ribonuc_L-PSP"/>
    <property type="match status" value="1"/>
</dbReference>
<sequence length="146" mass="15640">MSTIAALTATNSNAQQISNPPGLFDPTPYGFSHVATVPAGSKLIFVAGQGGEENTEGKLSKDFAMQVEHALNNIKTALTSQGVEMKAVVKVTTLVVDHDQEKLKAIIAAFEKVWPDKKFPVNTLIPVPRLALDNMLVEIDAVAVTR</sequence>
<accession>A0A7K1U821</accession>
<organism evidence="2 3">
    <name type="scientific">Chitinophaga tropicalis</name>
    <dbReference type="NCBI Taxonomy" id="2683588"/>
    <lineage>
        <taxon>Bacteria</taxon>
        <taxon>Pseudomonadati</taxon>
        <taxon>Bacteroidota</taxon>
        <taxon>Chitinophagia</taxon>
        <taxon>Chitinophagales</taxon>
        <taxon>Chitinophagaceae</taxon>
        <taxon>Chitinophaga</taxon>
    </lineage>
</organism>
<dbReference type="PANTHER" id="PTHR11803">
    <property type="entry name" value="2-IMINOBUTANOATE/2-IMINOPROPANOATE DEAMINASE RIDA"/>
    <property type="match status" value="1"/>
</dbReference>
<dbReference type="Gene3D" id="3.30.1330.40">
    <property type="entry name" value="RutC-like"/>
    <property type="match status" value="1"/>
</dbReference>
<dbReference type="PANTHER" id="PTHR11803:SF58">
    <property type="entry name" value="PROTEIN HMF1-RELATED"/>
    <property type="match status" value="1"/>
</dbReference>